<evidence type="ECO:0000256" key="1">
    <source>
        <dbReference type="SAM" id="MobiDB-lite"/>
    </source>
</evidence>
<evidence type="ECO:0000313" key="2">
    <source>
        <dbReference type="EMBL" id="KAG7502399.1"/>
    </source>
</evidence>
<feature type="compositionally biased region" description="Pro residues" evidence="1">
    <location>
        <begin position="59"/>
        <end position="70"/>
    </location>
</feature>
<feature type="region of interest" description="Disordered" evidence="1">
    <location>
        <begin position="48"/>
        <end position="79"/>
    </location>
</feature>
<comment type="caution">
    <text evidence="2">The sequence shown here is derived from an EMBL/GenBank/DDBJ whole genome shotgun (WGS) entry which is preliminary data.</text>
</comment>
<dbReference type="Proteomes" id="UP000693946">
    <property type="component" value="Linkage Group LG2"/>
</dbReference>
<reference evidence="2 3" key="1">
    <citation type="journal article" date="2021" name="Sci. Rep.">
        <title>Chromosome anchoring in Senegalese sole (Solea senegalensis) reveals sex-associated markers and genome rearrangements in flatfish.</title>
        <authorList>
            <person name="Guerrero-Cozar I."/>
            <person name="Gomez-Garrido J."/>
            <person name="Berbel C."/>
            <person name="Martinez-Blanch J.F."/>
            <person name="Alioto T."/>
            <person name="Claros M.G."/>
            <person name="Gagnaire P.A."/>
            <person name="Manchado M."/>
        </authorList>
    </citation>
    <scope>NUCLEOTIDE SEQUENCE [LARGE SCALE GENOMIC DNA]</scope>
    <source>
        <strain evidence="2">Sse05_10M</strain>
    </source>
</reference>
<proteinExistence type="predicted"/>
<dbReference type="AlphaFoldDB" id="A0AAV6RCX7"/>
<accession>A0AAV6RCX7</accession>
<dbReference type="EMBL" id="JAGKHQ010000012">
    <property type="protein sequence ID" value="KAG7502399.1"/>
    <property type="molecule type" value="Genomic_DNA"/>
</dbReference>
<name>A0AAV6RCX7_SOLSE</name>
<protein>
    <submittedName>
        <fullName evidence="2">Uncharacterized protein</fullName>
    </submittedName>
</protein>
<keyword evidence="3" id="KW-1185">Reference proteome</keyword>
<sequence length="79" mass="8313">MGILVVAVKFVTPSASPSCFPSSQHGFATPQRPAASDVNIAGFERFRPFGHKSASPTFRLPPPPPPPPPQSQRASSVGM</sequence>
<organism evidence="2 3">
    <name type="scientific">Solea senegalensis</name>
    <name type="common">Senegalese sole</name>
    <dbReference type="NCBI Taxonomy" id="28829"/>
    <lineage>
        <taxon>Eukaryota</taxon>
        <taxon>Metazoa</taxon>
        <taxon>Chordata</taxon>
        <taxon>Craniata</taxon>
        <taxon>Vertebrata</taxon>
        <taxon>Euteleostomi</taxon>
        <taxon>Actinopterygii</taxon>
        <taxon>Neopterygii</taxon>
        <taxon>Teleostei</taxon>
        <taxon>Neoteleostei</taxon>
        <taxon>Acanthomorphata</taxon>
        <taxon>Carangaria</taxon>
        <taxon>Pleuronectiformes</taxon>
        <taxon>Pleuronectoidei</taxon>
        <taxon>Soleidae</taxon>
        <taxon>Solea</taxon>
    </lineage>
</organism>
<evidence type="ECO:0000313" key="3">
    <source>
        <dbReference type="Proteomes" id="UP000693946"/>
    </source>
</evidence>
<gene>
    <name evidence="2" type="ORF">JOB18_018870</name>
</gene>